<accession>A0ABX6QJ40</accession>
<proteinExistence type="predicted"/>
<dbReference type="EMBL" id="CP058350">
    <property type="protein sequence ID" value="QLF68472.1"/>
    <property type="molecule type" value="Genomic_DNA"/>
</dbReference>
<evidence type="ECO:0000313" key="1">
    <source>
        <dbReference type="EMBL" id="QLF68472.1"/>
    </source>
</evidence>
<dbReference type="Proteomes" id="UP000308530">
    <property type="component" value="Chromosome"/>
</dbReference>
<reference evidence="1 2" key="1">
    <citation type="submission" date="2020-06" db="EMBL/GenBank/DDBJ databases">
        <title>Genome sequence of Rhizobium sp strain ADMK78.</title>
        <authorList>
            <person name="Rahi P."/>
        </authorList>
    </citation>
    <scope>NUCLEOTIDE SEQUENCE [LARGE SCALE GENOMIC DNA]</scope>
    <source>
        <strain evidence="1 2">ADMK78</strain>
    </source>
</reference>
<evidence type="ECO:0000313" key="2">
    <source>
        <dbReference type="Proteomes" id="UP000308530"/>
    </source>
</evidence>
<protein>
    <submittedName>
        <fullName evidence="1">Carotenoid 1,2-hydratase</fullName>
    </submittedName>
</protein>
<keyword evidence="2" id="KW-1185">Reference proteome</keyword>
<gene>
    <name evidence="1" type="ORF">FE840_002300</name>
</gene>
<organism evidence="1 2">
    <name type="scientific">Peteryoungia desertarenae</name>
    <dbReference type="NCBI Taxonomy" id="1813451"/>
    <lineage>
        <taxon>Bacteria</taxon>
        <taxon>Pseudomonadati</taxon>
        <taxon>Pseudomonadota</taxon>
        <taxon>Alphaproteobacteria</taxon>
        <taxon>Hyphomicrobiales</taxon>
        <taxon>Rhizobiaceae</taxon>
        <taxon>Peteryoungia</taxon>
    </lineage>
</organism>
<dbReference type="CDD" id="cd21471">
    <property type="entry name" value="CrtC-like"/>
    <property type="match status" value="1"/>
</dbReference>
<sequence length="282" mass="32286">MIAFVGSVFSPYYHWRGRRDPDNHVAFNVALYGPHGNVWTMTERGRRSLNRSVECLQIGASSFQLERGSFVIMFDEMAMPWPGQRWLPKRVRGKIVLRPEAFTTEPHSLDYEGHHSWLPRAPICQASVECDVFPEGSWTGRGYHDINFGNRPIEQDFDGWDWARGDADSGTQILYDARLRDGRRRRIGLRISAEGEVAPVDIPERQPMKAGFWGVRGGIACDEDYQPIVVRALEDTPFYSRALVQTTVTGTRLTMMQETLDCNRLANPVVRLMLPFKMPRRA</sequence>
<dbReference type="SUPFAM" id="SSF159245">
    <property type="entry name" value="AttH-like"/>
    <property type="match status" value="1"/>
</dbReference>
<name>A0ABX6QJ40_9HYPH</name>